<dbReference type="GO" id="GO:0042802">
    <property type="term" value="F:identical protein binding"/>
    <property type="evidence" value="ECO:0007669"/>
    <property type="project" value="UniProtKB-ARBA"/>
</dbReference>
<dbReference type="InterPro" id="IPR039420">
    <property type="entry name" value="WalR-like"/>
</dbReference>
<dbReference type="PROSITE" id="PS50110">
    <property type="entry name" value="RESPONSE_REGULATORY"/>
    <property type="match status" value="1"/>
</dbReference>
<dbReference type="SMART" id="SM00862">
    <property type="entry name" value="Trans_reg_C"/>
    <property type="match status" value="1"/>
</dbReference>
<dbReference type="Pfam" id="PF00486">
    <property type="entry name" value="Trans_reg_C"/>
    <property type="match status" value="1"/>
</dbReference>
<sequence length="239" mass="26536">MTTQASSPTILVVEDESSIASFVSLYLKNAGYTVRTASTGAAGLAEAANNPALIVLDLMLPDLDGIEVCKRIRQTSDVPILMLTARDEDVDKIIGLEVGADDYLTKPFNPRELVARIKSILRRSAPNRRDLETEVLEHGDLRIDAGRREVKVVNEEIQLAPKEFDLLWELLDHRGLVLTRDQLLERVWGYTFAGDTRTVDVHVRQLRRKLGDASPIVTVWGVGYKVSPAKEASREHAPA</sequence>
<keyword evidence="6" id="KW-0238">DNA-binding</keyword>
<organism evidence="10">
    <name type="scientific">freshwater metagenome</name>
    <dbReference type="NCBI Taxonomy" id="449393"/>
    <lineage>
        <taxon>unclassified sequences</taxon>
        <taxon>metagenomes</taxon>
        <taxon>ecological metagenomes</taxon>
    </lineage>
</organism>
<protein>
    <submittedName>
        <fullName evidence="10">Unannotated protein</fullName>
    </submittedName>
</protein>
<dbReference type="GO" id="GO:0000976">
    <property type="term" value="F:transcription cis-regulatory region binding"/>
    <property type="evidence" value="ECO:0007669"/>
    <property type="project" value="TreeGrafter"/>
</dbReference>
<dbReference type="SUPFAM" id="SSF52172">
    <property type="entry name" value="CheY-like"/>
    <property type="match status" value="1"/>
</dbReference>
<dbReference type="FunFam" id="1.10.10.10:FF:000018">
    <property type="entry name" value="DNA-binding response regulator ResD"/>
    <property type="match status" value="1"/>
</dbReference>
<feature type="domain" description="OmpR/PhoB-type" evidence="9">
    <location>
        <begin position="133"/>
        <end position="228"/>
    </location>
</feature>
<comment type="subcellular location">
    <subcellularLocation>
        <location evidence="1">Cytoplasm</location>
    </subcellularLocation>
</comment>
<dbReference type="InterPro" id="IPR001789">
    <property type="entry name" value="Sig_transdc_resp-reg_receiver"/>
</dbReference>
<dbReference type="GO" id="GO:0000156">
    <property type="term" value="F:phosphorelay response regulator activity"/>
    <property type="evidence" value="ECO:0007669"/>
    <property type="project" value="TreeGrafter"/>
</dbReference>
<dbReference type="InterPro" id="IPR001867">
    <property type="entry name" value="OmpR/PhoB-type_DNA-bd"/>
</dbReference>
<dbReference type="Gene3D" id="6.10.250.690">
    <property type="match status" value="1"/>
</dbReference>
<dbReference type="FunFam" id="3.40.50.2300:FF:000021">
    <property type="entry name" value="Two-component system response regulator KdpE"/>
    <property type="match status" value="1"/>
</dbReference>
<evidence type="ECO:0000256" key="3">
    <source>
        <dbReference type="ARBA" id="ARBA00022553"/>
    </source>
</evidence>
<keyword evidence="4" id="KW-0902">Two-component regulatory system</keyword>
<evidence type="ECO:0000256" key="6">
    <source>
        <dbReference type="ARBA" id="ARBA00023125"/>
    </source>
</evidence>
<accession>A0A6J6PH94</accession>
<keyword evidence="3" id="KW-0597">Phosphoprotein</keyword>
<dbReference type="Gene3D" id="3.40.50.2300">
    <property type="match status" value="1"/>
</dbReference>
<dbReference type="GO" id="GO:0045893">
    <property type="term" value="P:positive regulation of DNA-templated transcription"/>
    <property type="evidence" value="ECO:0007669"/>
    <property type="project" value="UniProtKB-ARBA"/>
</dbReference>
<evidence type="ECO:0000256" key="5">
    <source>
        <dbReference type="ARBA" id="ARBA00023015"/>
    </source>
</evidence>
<dbReference type="Gene3D" id="1.10.10.10">
    <property type="entry name" value="Winged helix-like DNA-binding domain superfamily/Winged helix DNA-binding domain"/>
    <property type="match status" value="1"/>
</dbReference>
<keyword evidence="7" id="KW-0804">Transcription</keyword>
<evidence type="ECO:0000259" key="9">
    <source>
        <dbReference type="PROSITE" id="PS51755"/>
    </source>
</evidence>
<dbReference type="AlphaFoldDB" id="A0A6J6PH94"/>
<evidence type="ECO:0000256" key="2">
    <source>
        <dbReference type="ARBA" id="ARBA00022490"/>
    </source>
</evidence>
<evidence type="ECO:0000256" key="1">
    <source>
        <dbReference type="ARBA" id="ARBA00004496"/>
    </source>
</evidence>
<dbReference type="PANTHER" id="PTHR48111">
    <property type="entry name" value="REGULATOR OF RPOS"/>
    <property type="match status" value="1"/>
</dbReference>
<dbReference type="InterPro" id="IPR011006">
    <property type="entry name" value="CheY-like_superfamily"/>
</dbReference>
<evidence type="ECO:0000313" key="10">
    <source>
        <dbReference type="EMBL" id="CAB4696123.1"/>
    </source>
</evidence>
<dbReference type="PROSITE" id="PS51755">
    <property type="entry name" value="OMPR_PHOB"/>
    <property type="match status" value="1"/>
</dbReference>
<dbReference type="Pfam" id="PF00072">
    <property type="entry name" value="Response_reg"/>
    <property type="match status" value="1"/>
</dbReference>
<evidence type="ECO:0000259" key="8">
    <source>
        <dbReference type="PROSITE" id="PS50110"/>
    </source>
</evidence>
<evidence type="ECO:0000256" key="4">
    <source>
        <dbReference type="ARBA" id="ARBA00023012"/>
    </source>
</evidence>
<proteinExistence type="predicted"/>
<reference evidence="10" key="1">
    <citation type="submission" date="2020-05" db="EMBL/GenBank/DDBJ databases">
        <authorList>
            <person name="Chiriac C."/>
            <person name="Salcher M."/>
            <person name="Ghai R."/>
            <person name="Kavagutti S V."/>
        </authorList>
    </citation>
    <scope>NUCLEOTIDE SEQUENCE</scope>
</reference>
<dbReference type="SMART" id="SM00448">
    <property type="entry name" value="REC"/>
    <property type="match status" value="1"/>
</dbReference>
<name>A0A6J6PH94_9ZZZZ</name>
<dbReference type="GO" id="GO:0032993">
    <property type="term" value="C:protein-DNA complex"/>
    <property type="evidence" value="ECO:0007669"/>
    <property type="project" value="TreeGrafter"/>
</dbReference>
<evidence type="ECO:0000256" key="7">
    <source>
        <dbReference type="ARBA" id="ARBA00023163"/>
    </source>
</evidence>
<dbReference type="InterPro" id="IPR016032">
    <property type="entry name" value="Sig_transdc_resp-reg_C-effctor"/>
</dbReference>
<dbReference type="PANTHER" id="PTHR48111:SF4">
    <property type="entry name" value="DNA-BINDING DUAL TRANSCRIPTIONAL REGULATOR OMPR"/>
    <property type="match status" value="1"/>
</dbReference>
<dbReference type="EMBL" id="CAEZXP010000002">
    <property type="protein sequence ID" value="CAB4696123.1"/>
    <property type="molecule type" value="Genomic_DNA"/>
</dbReference>
<gene>
    <name evidence="10" type="ORF">UFOPK2399_01036</name>
</gene>
<keyword evidence="5" id="KW-0805">Transcription regulation</keyword>
<feature type="domain" description="Response regulatory" evidence="8">
    <location>
        <begin position="9"/>
        <end position="121"/>
    </location>
</feature>
<keyword evidence="2" id="KW-0963">Cytoplasm</keyword>
<dbReference type="InterPro" id="IPR036388">
    <property type="entry name" value="WH-like_DNA-bd_sf"/>
</dbReference>
<dbReference type="GO" id="GO:0005829">
    <property type="term" value="C:cytosol"/>
    <property type="evidence" value="ECO:0007669"/>
    <property type="project" value="TreeGrafter"/>
</dbReference>
<dbReference type="CDD" id="cd00383">
    <property type="entry name" value="trans_reg_C"/>
    <property type="match status" value="1"/>
</dbReference>
<dbReference type="SUPFAM" id="SSF46894">
    <property type="entry name" value="C-terminal effector domain of the bipartite response regulators"/>
    <property type="match status" value="1"/>
</dbReference>